<comment type="caution">
    <text evidence="6">The sequence shown here is derived from an EMBL/GenBank/DDBJ whole genome shotgun (WGS) entry which is preliminary data.</text>
</comment>
<dbReference type="Gene3D" id="3.40.30.10">
    <property type="entry name" value="Glutaredoxin"/>
    <property type="match status" value="1"/>
</dbReference>
<keyword evidence="3" id="KW-0249">Electron transport</keyword>
<organism evidence="6 7">
    <name type="scientific">Natrialba asiatica (strain ATCC 700177 / DSM 12278 / JCM 9576 / FERM P-10747 / NBRC 102637 / 172P1)</name>
    <dbReference type="NCBI Taxonomy" id="29540"/>
    <lineage>
        <taxon>Archaea</taxon>
        <taxon>Methanobacteriati</taxon>
        <taxon>Methanobacteriota</taxon>
        <taxon>Stenosarchaea group</taxon>
        <taxon>Halobacteria</taxon>
        <taxon>Halobacteriales</taxon>
        <taxon>Natrialbaceae</taxon>
        <taxon>Natrialba</taxon>
    </lineage>
</organism>
<protein>
    <submittedName>
        <fullName evidence="6">DSBA oxidoreductase</fullName>
    </submittedName>
</protein>
<dbReference type="PANTHER" id="PTHR13887">
    <property type="entry name" value="GLUTATHIONE S-TRANSFERASE KAPPA"/>
    <property type="match status" value="1"/>
</dbReference>
<evidence type="ECO:0000256" key="1">
    <source>
        <dbReference type="ARBA" id="ARBA00005791"/>
    </source>
</evidence>
<feature type="region of interest" description="Disordered" evidence="4">
    <location>
        <begin position="1"/>
        <end position="25"/>
    </location>
</feature>
<dbReference type="EMBL" id="AOIO01000007">
    <property type="protein sequence ID" value="ELZ05515.1"/>
    <property type="molecule type" value="Genomic_DNA"/>
</dbReference>
<dbReference type="STRING" id="29540.C481_02312"/>
<keyword evidence="3" id="KW-0813">Transport</keyword>
<gene>
    <name evidence="6" type="ORF">C481_02312</name>
</gene>
<dbReference type="InterPro" id="IPR036249">
    <property type="entry name" value="Thioredoxin-like_sf"/>
</dbReference>
<accession>M0B406</accession>
<dbReference type="OrthoDB" id="15256at2157"/>
<dbReference type="Proteomes" id="UP000011554">
    <property type="component" value="Unassembled WGS sequence"/>
</dbReference>
<dbReference type="PATRIC" id="fig|29540.5.peg.477"/>
<dbReference type="InterPro" id="IPR013766">
    <property type="entry name" value="Thioredoxin_domain"/>
</dbReference>
<feature type="domain" description="Thioredoxin" evidence="5">
    <location>
        <begin position="1"/>
        <end position="185"/>
    </location>
</feature>
<comment type="similarity">
    <text evidence="1">Belongs to the thioredoxin family. DsbA subfamily.</text>
</comment>
<proteinExistence type="inferred from homology"/>
<evidence type="ECO:0000313" key="7">
    <source>
        <dbReference type="Proteomes" id="UP000011554"/>
    </source>
</evidence>
<dbReference type="RefSeq" id="WP_006107253.1">
    <property type="nucleotide sequence ID" value="NZ_AOIO01000007.1"/>
</dbReference>
<evidence type="ECO:0000256" key="3">
    <source>
        <dbReference type="ARBA" id="ARBA00022982"/>
    </source>
</evidence>
<keyword evidence="7" id="KW-1185">Reference proteome</keyword>
<evidence type="ECO:0000259" key="5">
    <source>
        <dbReference type="PROSITE" id="PS51352"/>
    </source>
</evidence>
<sequence>MSGDPTRSDVSQLVVPVTEDDHRQGPDDAAVTLVEYGDYQCSHCGQASPLIKDVQEQFGDDLRFVFRNFPLTSIHKYAQHAAEAAEAAGAQGEEEFWSMHDLLYENQDALDDESLITYAEQLGLDPERFRSDFASHAFEDRIHEQFVGGARSGVNGTPTFYINGERYDGSWSPSPLSTAIQRVLSSSR</sequence>
<dbReference type="InterPro" id="IPR012336">
    <property type="entry name" value="Thioredoxin-like_fold"/>
</dbReference>
<reference evidence="6 7" key="1">
    <citation type="journal article" date="2014" name="PLoS Genet.">
        <title>Phylogenetically driven sequencing of extremely halophilic archaea reveals strategies for static and dynamic osmo-response.</title>
        <authorList>
            <person name="Becker E.A."/>
            <person name="Seitzer P.M."/>
            <person name="Tritt A."/>
            <person name="Larsen D."/>
            <person name="Krusor M."/>
            <person name="Yao A.I."/>
            <person name="Wu D."/>
            <person name="Madern D."/>
            <person name="Eisen J.A."/>
            <person name="Darling A.E."/>
            <person name="Facciotti M.T."/>
        </authorList>
    </citation>
    <scope>NUCLEOTIDE SEQUENCE [LARGE SCALE GENOMIC DNA]</scope>
    <source>
        <strain evidence="6 7">DSM 12278</strain>
    </source>
</reference>
<dbReference type="AlphaFoldDB" id="M0B406"/>
<evidence type="ECO:0000256" key="2">
    <source>
        <dbReference type="ARBA" id="ARBA00007787"/>
    </source>
</evidence>
<evidence type="ECO:0000256" key="4">
    <source>
        <dbReference type="SAM" id="MobiDB-lite"/>
    </source>
</evidence>
<name>M0B406_NATA1</name>
<evidence type="ECO:0000313" key="6">
    <source>
        <dbReference type="EMBL" id="ELZ05515.1"/>
    </source>
</evidence>
<dbReference type="eggNOG" id="arCOG02868">
    <property type="taxonomic scope" value="Archaea"/>
</dbReference>
<dbReference type="PROSITE" id="PS51352">
    <property type="entry name" value="THIOREDOXIN_2"/>
    <property type="match status" value="1"/>
</dbReference>
<comment type="similarity">
    <text evidence="2">Belongs to the glutaredoxin family.</text>
</comment>
<dbReference type="PANTHER" id="PTHR13887:SF55">
    <property type="entry name" value="SLR0313 PROTEIN"/>
    <property type="match status" value="1"/>
</dbReference>
<dbReference type="SUPFAM" id="SSF52833">
    <property type="entry name" value="Thioredoxin-like"/>
    <property type="match status" value="1"/>
</dbReference>
<dbReference type="Pfam" id="PF13462">
    <property type="entry name" value="Thioredoxin_4"/>
    <property type="match status" value="1"/>
</dbReference>